<dbReference type="FunFam" id="1.20.920.30:FF:000002">
    <property type="entry name" value="Dynein axonemal heavy chain 3"/>
    <property type="match status" value="1"/>
</dbReference>
<dbReference type="GO" id="GO:0045505">
    <property type="term" value="F:dynein intermediate chain binding"/>
    <property type="evidence" value="ECO:0007669"/>
    <property type="project" value="InterPro"/>
</dbReference>
<dbReference type="Gene3D" id="1.10.472.130">
    <property type="match status" value="1"/>
</dbReference>
<dbReference type="GO" id="GO:0005509">
    <property type="term" value="F:calcium ion binding"/>
    <property type="evidence" value="ECO:0007669"/>
    <property type="project" value="InterPro"/>
</dbReference>
<protein>
    <recommendedName>
        <fullName evidence="14">EF-hand domain-containing protein</fullName>
    </recommendedName>
</protein>
<dbReference type="Pfam" id="PF12781">
    <property type="entry name" value="AAA_9"/>
    <property type="match status" value="1"/>
</dbReference>
<dbReference type="InterPro" id="IPR035699">
    <property type="entry name" value="AAA_6"/>
</dbReference>
<gene>
    <name evidence="15" type="ORF">JRQ81_001458</name>
</gene>
<dbReference type="FunFam" id="1.20.58.1120:FF:000005">
    <property type="entry name" value="Dynein, axonemal, heavy chain 12"/>
    <property type="match status" value="1"/>
</dbReference>
<dbReference type="FunFam" id="1.10.8.710:FF:000004">
    <property type="entry name" value="Dynein axonemal heavy chain 6"/>
    <property type="match status" value="1"/>
</dbReference>
<dbReference type="Gene3D" id="6.10.140.1060">
    <property type="match status" value="1"/>
</dbReference>
<dbReference type="FunFam" id="1.20.920.20:FF:000006">
    <property type="entry name" value="Dynein, axonemal, heavy chain 6"/>
    <property type="match status" value="1"/>
</dbReference>
<dbReference type="Gene3D" id="3.20.180.20">
    <property type="entry name" value="Dynein heavy chain, N-terminal domain 2"/>
    <property type="match status" value="1"/>
</dbReference>
<dbReference type="Pfam" id="PF17857">
    <property type="entry name" value="AAA_lid_1"/>
    <property type="match status" value="1"/>
</dbReference>
<dbReference type="GO" id="GO:0005524">
    <property type="term" value="F:ATP binding"/>
    <property type="evidence" value="ECO:0007669"/>
    <property type="project" value="UniProtKB-KW"/>
</dbReference>
<comment type="subcellular location">
    <subcellularLocation>
        <location evidence="1">Cytoplasm</location>
        <location evidence="1">Cytoskeleton</location>
        <location evidence="1">Cilium axoneme</location>
    </subcellularLocation>
</comment>
<dbReference type="Gene3D" id="1.10.8.1220">
    <property type="match status" value="1"/>
</dbReference>
<dbReference type="Gene3D" id="1.10.8.710">
    <property type="match status" value="1"/>
</dbReference>
<comment type="caution">
    <text evidence="15">The sequence shown here is derived from an EMBL/GenBank/DDBJ whole genome shotgun (WGS) entry which is preliminary data.</text>
</comment>
<keyword evidence="10" id="KW-0505">Motor protein</keyword>
<evidence type="ECO:0000256" key="8">
    <source>
        <dbReference type="ARBA" id="ARBA00023054"/>
    </source>
</evidence>
<evidence type="ECO:0000256" key="9">
    <source>
        <dbReference type="ARBA" id="ARBA00023069"/>
    </source>
</evidence>
<dbReference type="Gene3D" id="1.20.58.1120">
    <property type="match status" value="1"/>
</dbReference>
<dbReference type="Gene3D" id="1.20.920.20">
    <property type="match status" value="1"/>
</dbReference>
<evidence type="ECO:0000313" key="15">
    <source>
        <dbReference type="EMBL" id="KAJ7345508.1"/>
    </source>
</evidence>
<organism evidence="15 16">
    <name type="scientific">Phrynocephalus forsythii</name>
    <dbReference type="NCBI Taxonomy" id="171643"/>
    <lineage>
        <taxon>Eukaryota</taxon>
        <taxon>Metazoa</taxon>
        <taxon>Chordata</taxon>
        <taxon>Craniata</taxon>
        <taxon>Vertebrata</taxon>
        <taxon>Euteleostomi</taxon>
        <taxon>Lepidosauria</taxon>
        <taxon>Squamata</taxon>
        <taxon>Bifurcata</taxon>
        <taxon>Unidentata</taxon>
        <taxon>Episquamata</taxon>
        <taxon>Toxicofera</taxon>
        <taxon>Iguania</taxon>
        <taxon>Acrodonta</taxon>
        <taxon>Agamidae</taxon>
        <taxon>Agaminae</taxon>
        <taxon>Phrynocephalus</taxon>
    </lineage>
</organism>
<dbReference type="InterPro" id="IPR027417">
    <property type="entry name" value="P-loop_NTPase"/>
</dbReference>
<dbReference type="Proteomes" id="UP001142489">
    <property type="component" value="Unassembled WGS sequence"/>
</dbReference>
<dbReference type="Gene3D" id="1.20.920.30">
    <property type="match status" value="1"/>
</dbReference>
<dbReference type="Gene3D" id="3.40.50.300">
    <property type="entry name" value="P-loop containing nucleotide triphosphate hydrolases"/>
    <property type="match status" value="4"/>
</dbReference>
<evidence type="ECO:0000256" key="6">
    <source>
        <dbReference type="ARBA" id="ARBA00022840"/>
    </source>
</evidence>
<dbReference type="FunFam" id="3.40.50.300:FF:000044">
    <property type="entry name" value="Dynein heavy chain 5, axonemal"/>
    <property type="match status" value="1"/>
</dbReference>
<dbReference type="Pfam" id="PF12775">
    <property type="entry name" value="AAA_7"/>
    <property type="match status" value="1"/>
</dbReference>
<sequence length="2245" mass="254869">MKSSEGEVVELISTISTAKARGQVEKWLVELETAMVSSIHKVIGAAIEAYPKTPRIDWVREWPGQTVLCVSQTFWTLEVQTAMKNGQQTLENYLGQCNDQIDGIVTLVRGKLSKQNRVTLGALVVLDVHARDVLASLVSKRVTDESDFEWLSQLRYYWEEGHLQTKMINAGLRYGYEYLGNTPRLVITPLTDRCYRTLFGALHLHLGGAPEGPAGTGKTETTKDLAKAVAKQCVVFNCSDGLDYLALGKFFKGLLSCGAWACFDEFNRIDLEVLSVVAQQILTIQRGINAGSDILVFEGTELKLNPTCAVFITMNPGYAGRSELPDNLKALFRTVAMMVPDYAMIAEIVLYSCGFVTARPLSVKIVATYRLCSEQLSSQHHYDYGMRAVKSVLTAAGNLKLKYPEENEEILLLRSIIDVNLPKFLSHDLPLFEGITSDLFPGVKLPKPDYNDILEAIKMNCDEMNLQMTKFFSEKILQIFEMMIVRHGFMIVGEPFGGKTSAYRVLAAALGDLCEKGLMEENKVQITVINPKAITMGQLYGQFDPVSHEWSDGILAVSFRAFASSATPDRKWLIFDGPVDAVWIENMNTVLDDNKKLCLMSGEIIQMSPQMSLIFEPMDLEVASPATVSRCGMVYMEPHMLGWRPLMLSWLNLMPPTVTTMHKEFITSLFDRIVPLSVEFVRKCTKELSPTTDTNLVRSLMNLMDCMMDEFYNEAKLKTVSDREIFSWLESTFVFALTWSVGASCIEADRLKFDKIVRELLEGPMSDETREKYKLLSGLEHLRAKILTVPYPEDGTIYDYRFVKDGAGRWEPWVEALQTAPPIPKDMLFNEIIVPTLDTIRYFSLMDLLTTHQKPSIFVGPTGTGKSVYIIDFLLHRLNREIYKPLLINFSAQTTAAQTQNIIMSKLDKRRKGVFGPPLGKKMVVFVDDVNMPAREVYGAQPPVELLRQWLDHWNWYDLKDCSVIKLVDIQIMCAMGPPGGGRNPITPRYLRHFNTITINEFDDASMYTIFSRILNWHLSICYSFPPDCVELTSQVINATMTVYKEAMENLLPTPTKSHYLFNLRDFSRVIQGVCLSRPETTESPGTIKRLWVHEVLRVYYDRLVDQADRSWLIGCIEQVVKNHFEDEFNELFQRLDFNYDGKVEEDDLRSLMFCDFHDPKREDINYREVMDVDQLRVVVESHLEEYNNMSKKPMQLVLFRFAIEHVCRISRILKQPRSHALLVGVGGSGRQSLTRLAAHMADYTPFQVEISKSYGTNEWHEDLKVILRRSTEGEMQGVFLFTDTQIKRESFLEDINNLLNAGEVPNLFAIDEKQEICEKMRQLDRQRDKTKQTDGSPIALFNMFIDRCRDQLHIVLAMSPIGDAFRNRLRKFPALVNCCTIDWFQSWPSDALQAVATRSLEDIEMSEETRHGCIDLCQTFHMTTISLSEQFYNELQRHNYVTPTSYLELISTFKSLLERNRTQVMKMKKRYEVGLEKLDSAAAQVATMQVELEALQPQLRVASKQVDEMMIVIEKESLEVAKTEKIVKADEAVANEQAMAAKAIKDECDADLAEALPILESALAALDTLTAQDITVVKSMKSPPAGVKLVMEAICILKGIKADKIPDPTGTGKKIEDFWGPAKKLLGDMRFLQSLHEYDKDNIPAAYMSIIRKQYITNPEFVPEKIRNASTAAEGLCKWVIAMDSYDKVAKVVAPKKIKLNAAEAELKVAMDGLRKKQAALKEVQDKLAKLQMTLEEKKQEKADLENQVDLCSKKLDRAEKLLGGLGGEKTRWSQTALELGRQYINLTGDILISSGIVAYLGAFTSSYRQNQARDWILTLKARGIPCSDDFSLTTTLGEPVKIRAWNIAGLPSDSFSIDNGIIISNARRWPLMIDPQGQANKWVKHMEKANSLHVIKLNDSEFVRTLENCVQFGTPVLLENVGEELDPILEPLLLKQTFKQAGSICIRLGDSTIEYAPDFRFYITTKLRNPHYLPETSVKVTLLNFMITPEGMQDQLLGIVVARERPDLEEEKQALILQGAENKRQLKEIEDKILEVLSSSEGNILEDETAIKILSSSKALANEISEKQAVAEETEKKIDATRMGYRPIAVHSSILFFSIADLANIEPMYQYSLTWFINLFIMSIDNSEKSEVLQDRLRILRDHFTYSLYVNICRSLFEKDKLLFSFCLNVNLLKHEKLIDEAEWKFLLTGGIGLDNPYSNPCPWLPQKSWDETCRLDDLPAFKGLRKGFINLKEGWKSVYDSL</sequence>
<keyword evidence="12" id="KW-0966">Cell projection</keyword>
<evidence type="ECO:0000256" key="3">
    <source>
        <dbReference type="ARBA" id="ARBA00022490"/>
    </source>
</evidence>
<dbReference type="InterPro" id="IPR003593">
    <property type="entry name" value="AAA+_ATPase"/>
</dbReference>
<dbReference type="Pfam" id="PF17852">
    <property type="entry name" value="Dynein_AAA_lid"/>
    <property type="match status" value="1"/>
</dbReference>
<evidence type="ECO:0000256" key="13">
    <source>
        <dbReference type="SAM" id="Coils"/>
    </source>
</evidence>
<feature type="non-terminal residue" evidence="15">
    <location>
        <position position="2245"/>
    </location>
</feature>
<dbReference type="FunFam" id="3.40.50.300:FF:000223">
    <property type="entry name" value="Dynein heavy chain 3, axonemal"/>
    <property type="match status" value="1"/>
</dbReference>
<dbReference type="PANTHER" id="PTHR22878">
    <property type="entry name" value="DYNEIN HEAVY CHAIN 6, AXONEMAL-LIKE-RELATED"/>
    <property type="match status" value="1"/>
</dbReference>
<evidence type="ECO:0000256" key="1">
    <source>
        <dbReference type="ARBA" id="ARBA00004430"/>
    </source>
</evidence>
<dbReference type="InterPro" id="IPR035706">
    <property type="entry name" value="AAA_9"/>
</dbReference>
<evidence type="ECO:0000256" key="5">
    <source>
        <dbReference type="ARBA" id="ARBA00022741"/>
    </source>
</evidence>
<dbReference type="PANTHER" id="PTHR22878:SF66">
    <property type="entry name" value="DYNEIN AXONEMAL HEAVY CHAIN 7"/>
    <property type="match status" value="1"/>
</dbReference>
<dbReference type="InterPro" id="IPR042228">
    <property type="entry name" value="Dynein_linker_3"/>
</dbReference>
<dbReference type="PROSITE" id="PS50222">
    <property type="entry name" value="EF_HAND_2"/>
    <property type="match status" value="1"/>
</dbReference>
<dbReference type="InterPro" id="IPR026983">
    <property type="entry name" value="DHC"/>
</dbReference>
<dbReference type="InterPro" id="IPR002048">
    <property type="entry name" value="EF_hand_dom"/>
</dbReference>
<dbReference type="InterPro" id="IPR041466">
    <property type="entry name" value="Dynein_AAA5_ext"/>
</dbReference>
<dbReference type="Pfam" id="PF12780">
    <property type="entry name" value="AAA_8"/>
    <property type="match status" value="1"/>
</dbReference>
<evidence type="ECO:0000256" key="11">
    <source>
        <dbReference type="ARBA" id="ARBA00023212"/>
    </source>
</evidence>
<evidence type="ECO:0000256" key="12">
    <source>
        <dbReference type="ARBA" id="ARBA00023273"/>
    </source>
</evidence>
<name>A0A9Q0YC79_9SAUR</name>
<dbReference type="GO" id="GO:0051959">
    <property type="term" value="F:dynein light intermediate chain binding"/>
    <property type="evidence" value="ECO:0007669"/>
    <property type="project" value="InterPro"/>
</dbReference>
<dbReference type="InterPro" id="IPR024317">
    <property type="entry name" value="Dynein_heavy_chain_D4_dom"/>
</dbReference>
<evidence type="ECO:0000256" key="7">
    <source>
        <dbReference type="ARBA" id="ARBA00023017"/>
    </source>
</evidence>
<evidence type="ECO:0000256" key="4">
    <source>
        <dbReference type="ARBA" id="ARBA00022701"/>
    </source>
</evidence>
<dbReference type="InterPro" id="IPR041589">
    <property type="entry name" value="DNAH3_AAA_lid_1"/>
</dbReference>
<evidence type="ECO:0000256" key="2">
    <source>
        <dbReference type="ARBA" id="ARBA00008887"/>
    </source>
</evidence>
<keyword evidence="8 13" id="KW-0175">Coiled coil</keyword>
<dbReference type="GO" id="GO:0007018">
    <property type="term" value="P:microtubule-based movement"/>
    <property type="evidence" value="ECO:0007669"/>
    <property type="project" value="InterPro"/>
</dbReference>
<keyword evidence="16" id="KW-1185">Reference proteome</keyword>
<reference evidence="15" key="1">
    <citation type="journal article" date="2023" name="DNA Res.">
        <title>Chromosome-level genome assembly of Phrynocephalus forsythii using third-generation DNA sequencing and Hi-C analysis.</title>
        <authorList>
            <person name="Qi Y."/>
            <person name="Zhao W."/>
            <person name="Zhao Y."/>
            <person name="Niu C."/>
            <person name="Cao S."/>
            <person name="Zhang Y."/>
        </authorList>
    </citation>
    <scope>NUCLEOTIDE SEQUENCE</scope>
    <source>
        <tissue evidence="15">Muscle</tissue>
    </source>
</reference>
<dbReference type="Pfam" id="PF12774">
    <property type="entry name" value="AAA_6"/>
    <property type="match status" value="1"/>
</dbReference>
<dbReference type="FunFam" id="1.10.8.1220:FF:000001">
    <property type="entry name" value="Dynein axonemal heavy chain 5"/>
    <property type="match status" value="1"/>
</dbReference>
<keyword evidence="9" id="KW-0969">Cilium</keyword>
<feature type="domain" description="EF-hand" evidence="14">
    <location>
        <begin position="1124"/>
        <end position="1159"/>
    </location>
</feature>
<comment type="similarity">
    <text evidence="2">Belongs to the dynein heavy chain family.</text>
</comment>
<evidence type="ECO:0000256" key="10">
    <source>
        <dbReference type="ARBA" id="ARBA00023175"/>
    </source>
</evidence>
<evidence type="ECO:0000313" key="16">
    <source>
        <dbReference type="Proteomes" id="UP001142489"/>
    </source>
</evidence>
<accession>A0A9Q0YC79</accession>
<keyword evidence="11" id="KW-0206">Cytoskeleton</keyword>
<evidence type="ECO:0000259" key="14">
    <source>
        <dbReference type="PROSITE" id="PS50222"/>
    </source>
</evidence>
<dbReference type="OrthoDB" id="5593012at2759"/>
<keyword evidence="7" id="KW-0243">Dynein</keyword>
<keyword evidence="4" id="KW-0493">Microtubule</keyword>
<dbReference type="FunFam" id="3.40.50.300:FF:001328">
    <property type="entry name" value="Dynein heavy chain 6, axonemal"/>
    <property type="match status" value="1"/>
</dbReference>
<dbReference type="GO" id="GO:0005874">
    <property type="term" value="C:microtubule"/>
    <property type="evidence" value="ECO:0007669"/>
    <property type="project" value="UniProtKB-KW"/>
</dbReference>
<dbReference type="SUPFAM" id="SSF52540">
    <property type="entry name" value="P-loop containing nucleoside triphosphate hydrolases"/>
    <property type="match status" value="4"/>
</dbReference>
<dbReference type="FunFam" id="1.10.472.130:FF:000005">
    <property type="entry name" value="Dynein axonemal heavy chain 7"/>
    <property type="match status" value="1"/>
</dbReference>
<dbReference type="EMBL" id="JAPFRF010000001">
    <property type="protein sequence ID" value="KAJ7345508.1"/>
    <property type="molecule type" value="Genomic_DNA"/>
</dbReference>
<keyword evidence="6" id="KW-0067">ATP-binding</keyword>
<dbReference type="Pfam" id="PF12777">
    <property type="entry name" value="MT"/>
    <property type="match status" value="1"/>
</dbReference>
<keyword evidence="5" id="KW-0547">Nucleotide-binding</keyword>
<dbReference type="FunFam" id="3.40.50.300:FF:002141">
    <property type="entry name" value="Dynein heavy chain"/>
    <property type="match status" value="1"/>
</dbReference>
<dbReference type="GO" id="GO:0030286">
    <property type="term" value="C:dynein complex"/>
    <property type="evidence" value="ECO:0007669"/>
    <property type="project" value="UniProtKB-KW"/>
</dbReference>
<dbReference type="SMART" id="SM00382">
    <property type="entry name" value="AAA"/>
    <property type="match status" value="3"/>
</dbReference>
<dbReference type="InterPro" id="IPR043157">
    <property type="entry name" value="Dynein_AAA1S"/>
</dbReference>
<keyword evidence="3" id="KW-0963">Cytoplasm</keyword>
<proteinExistence type="inferred from homology"/>
<dbReference type="GO" id="GO:0005930">
    <property type="term" value="C:axoneme"/>
    <property type="evidence" value="ECO:0007669"/>
    <property type="project" value="UniProtKB-SubCell"/>
</dbReference>
<dbReference type="InterPro" id="IPR024743">
    <property type="entry name" value="Dynein_HC_stalk"/>
</dbReference>
<feature type="coiled-coil region" evidence="13">
    <location>
        <begin position="1715"/>
        <end position="1763"/>
    </location>
</feature>